<evidence type="ECO:0000313" key="1">
    <source>
        <dbReference type="EMBL" id="OWQ83849.1"/>
    </source>
</evidence>
<proteinExistence type="predicted"/>
<sequence length="101" mass="10755">MQSIIQILKLNEPKTGTSAKTGRAYDMQDAECLLLTADGAIDQVGVLQVPKALRDQVKPGTYTATFALNANFASRRIEAVLTGLVAIPQQARQAPASNKAT</sequence>
<organism evidence="1 2">
    <name type="scientific">Roseateles aquatilis</name>
    <dbReference type="NCBI Taxonomy" id="431061"/>
    <lineage>
        <taxon>Bacteria</taxon>
        <taxon>Pseudomonadati</taxon>
        <taxon>Pseudomonadota</taxon>
        <taxon>Betaproteobacteria</taxon>
        <taxon>Burkholderiales</taxon>
        <taxon>Sphaerotilaceae</taxon>
        <taxon>Roseateles</taxon>
    </lineage>
</organism>
<dbReference type="RefSeq" id="WP_088388170.1">
    <property type="nucleotide sequence ID" value="NZ_NIOF01000019.1"/>
</dbReference>
<dbReference type="EMBL" id="NIOF01000019">
    <property type="protein sequence ID" value="OWQ83849.1"/>
    <property type="molecule type" value="Genomic_DNA"/>
</dbReference>
<reference evidence="1 2" key="1">
    <citation type="journal article" date="2008" name="Int. J. Syst. Evol. Microbiol.">
        <title>Description of Roseateles aquatilis sp. nov. and Roseateles terrae sp. nov., in the class Betaproteobacteria, and emended description of the genus Roseateles.</title>
        <authorList>
            <person name="Gomila M."/>
            <person name="Bowien B."/>
            <person name="Falsen E."/>
            <person name="Moore E.R."/>
            <person name="Lalucat J."/>
        </authorList>
    </citation>
    <scope>NUCLEOTIDE SEQUENCE [LARGE SCALE GENOMIC DNA]</scope>
    <source>
        <strain evidence="1 2">CCUG 48205</strain>
    </source>
</reference>
<name>A0A246IVQ6_9BURK</name>
<dbReference type="Proteomes" id="UP000197468">
    <property type="component" value="Unassembled WGS sequence"/>
</dbReference>
<keyword evidence="2" id="KW-1185">Reference proteome</keyword>
<accession>A0A246IVQ6</accession>
<comment type="caution">
    <text evidence="1">The sequence shown here is derived from an EMBL/GenBank/DDBJ whole genome shotgun (WGS) entry which is preliminary data.</text>
</comment>
<dbReference type="AlphaFoldDB" id="A0A246IVQ6"/>
<evidence type="ECO:0008006" key="3">
    <source>
        <dbReference type="Google" id="ProtNLM"/>
    </source>
</evidence>
<evidence type="ECO:0000313" key="2">
    <source>
        <dbReference type="Proteomes" id="UP000197468"/>
    </source>
</evidence>
<gene>
    <name evidence="1" type="ORF">CDN99_25630</name>
</gene>
<protein>
    <recommendedName>
        <fullName evidence="3">Single-stranded DNA-binding protein</fullName>
    </recommendedName>
</protein>
<dbReference type="OrthoDB" id="8812527at2"/>